<feature type="repeat" description="ANK" evidence="7">
    <location>
        <begin position="69"/>
        <end position="101"/>
    </location>
</feature>
<evidence type="ECO:0000313" key="10">
    <source>
        <dbReference type="Proteomes" id="UP000694886"/>
    </source>
</evidence>
<feature type="domain" description="PGG" evidence="9">
    <location>
        <begin position="751"/>
        <end position="866"/>
    </location>
</feature>
<feature type="transmembrane region" description="Helical" evidence="8">
    <location>
        <begin position="386"/>
        <end position="404"/>
    </location>
</feature>
<evidence type="ECO:0000256" key="7">
    <source>
        <dbReference type="PROSITE-ProRule" id="PRU00023"/>
    </source>
</evidence>
<feature type="domain" description="PGG" evidence="9">
    <location>
        <begin position="292"/>
        <end position="378"/>
    </location>
</feature>
<comment type="subcellular location">
    <subcellularLocation>
        <location evidence="1">Membrane</location>
        <topology evidence="1">Multi-pass membrane protein</topology>
    </subcellularLocation>
</comment>
<organism evidence="10 11">
    <name type="scientific">Theobroma cacao</name>
    <name type="common">Cacao</name>
    <name type="synonym">Cocoa</name>
    <dbReference type="NCBI Taxonomy" id="3641"/>
    <lineage>
        <taxon>Eukaryota</taxon>
        <taxon>Viridiplantae</taxon>
        <taxon>Streptophyta</taxon>
        <taxon>Embryophyta</taxon>
        <taxon>Tracheophyta</taxon>
        <taxon>Spermatophyta</taxon>
        <taxon>Magnoliopsida</taxon>
        <taxon>eudicotyledons</taxon>
        <taxon>Gunneridae</taxon>
        <taxon>Pentapetalae</taxon>
        <taxon>rosids</taxon>
        <taxon>malvids</taxon>
        <taxon>Malvales</taxon>
        <taxon>Malvaceae</taxon>
        <taxon>Byttnerioideae</taxon>
        <taxon>Theobroma</taxon>
    </lineage>
</organism>
<dbReference type="PANTHER" id="PTHR24186">
    <property type="entry name" value="PROTEIN PHOSPHATASE 1 REGULATORY SUBUNIT"/>
    <property type="match status" value="1"/>
</dbReference>
<keyword evidence="6 8" id="KW-0472">Membrane</keyword>
<keyword evidence="4 8" id="KW-1133">Transmembrane helix</keyword>
<dbReference type="InterPro" id="IPR026961">
    <property type="entry name" value="PGG_dom"/>
</dbReference>
<evidence type="ECO:0000256" key="6">
    <source>
        <dbReference type="ARBA" id="ARBA00023136"/>
    </source>
</evidence>
<dbReference type="KEGG" id="tcc:18614524"/>
<dbReference type="Pfam" id="PF12796">
    <property type="entry name" value="Ank_2"/>
    <property type="match status" value="4"/>
</dbReference>
<dbReference type="SMART" id="SM00248">
    <property type="entry name" value="ANK"/>
    <property type="match status" value="11"/>
</dbReference>
<dbReference type="InterPro" id="IPR002110">
    <property type="entry name" value="Ankyrin_rpt"/>
</dbReference>
<dbReference type="Pfam" id="PF13962">
    <property type="entry name" value="PGG"/>
    <property type="match status" value="2"/>
</dbReference>
<dbReference type="PANTHER" id="PTHR24186:SF37">
    <property type="entry name" value="PGG DOMAIN-CONTAINING PROTEIN"/>
    <property type="match status" value="1"/>
</dbReference>
<protein>
    <submittedName>
        <fullName evidence="11">Uncharacterized protein LOC18614524</fullName>
    </submittedName>
</protein>
<dbReference type="GO" id="GO:0016020">
    <property type="term" value="C:membrane"/>
    <property type="evidence" value="ECO:0007669"/>
    <property type="project" value="UniProtKB-SubCell"/>
</dbReference>
<dbReference type="RefSeq" id="XP_007052377.2">
    <property type="nucleotide sequence ID" value="XM_007052315.2"/>
</dbReference>
<evidence type="ECO:0000256" key="8">
    <source>
        <dbReference type="SAM" id="Phobius"/>
    </source>
</evidence>
<evidence type="ECO:0000256" key="1">
    <source>
        <dbReference type="ARBA" id="ARBA00004141"/>
    </source>
</evidence>
<name>A0AB32VSR8_THECC</name>
<proteinExistence type="predicted"/>
<evidence type="ECO:0000313" key="11">
    <source>
        <dbReference type="RefSeq" id="XP_007052377.2"/>
    </source>
</evidence>
<gene>
    <name evidence="11" type="primary">LOC18614524</name>
</gene>
<keyword evidence="3" id="KW-0677">Repeat</keyword>
<reference evidence="10" key="1">
    <citation type="journal article" date="1997" name="Nucleic Acids Res.">
        <title>tRNAscan-SE: a program for improved detection of transfer RNA genes in genomic sequence.</title>
        <authorList>
            <person name="Lowe T.M."/>
            <person name="Eddy S.R."/>
        </authorList>
    </citation>
    <scope>NUCLEOTIDE SEQUENCE [LARGE SCALE GENOMIC DNA]</scope>
    <source>
        <strain evidence="10">r\B97-61/B2</strain>
    </source>
</reference>
<dbReference type="InterPro" id="IPR036770">
    <property type="entry name" value="Ankyrin_rpt-contain_sf"/>
</dbReference>
<dbReference type="Gene3D" id="1.25.40.20">
    <property type="entry name" value="Ankyrin repeat-containing domain"/>
    <property type="match status" value="2"/>
</dbReference>
<feature type="repeat" description="ANK" evidence="7">
    <location>
        <begin position="103"/>
        <end position="124"/>
    </location>
</feature>
<dbReference type="SUPFAM" id="SSF48403">
    <property type="entry name" value="Ankyrin repeat"/>
    <property type="match status" value="2"/>
</dbReference>
<feature type="transmembrane region" description="Helical" evidence="8">
    <location>
        <begin position="352"/>
        <end position="374"/>
    </location>
</feature>
<feature type="transmembrane region" description="Helical" evidence="8">
    <location>
        <begin position="756"/>
        <end position="773"/>
    </location>
</feature>
<feature type="transmembrane region" description="Helical" evidence="8">
    <location>
        <begin position="793"/>
        <end position="811"/>
    </location>
</feature>
<feature type="repeat" description="ANK" evidence="7">
    <location>
        <begin position="543"/>
        <end position="565"/>
    </location>
</feature>
<feature type="transmembrane region" description="Helical" evidence="8">
    <location>
        <begin position="848"/>
        <end position="865"/>
    </location>
</feature>
<keyword evidence="5 7" id="KW-0040">ANK repeat</keyword>
<dbReference type="PROSITE" id="PS50088">
    <property type="entry name" value="ANK_REPEAT"/>
    <property type="match status" value="5"/>
</dbReference>
<evidence type="ECO:0000256" key="5">
    <source>
        <dbReference type="ARBA" id="ARBA00023043"/>
    </source>
</evidence>
<feature type="repeat" description="ANK" evidence="7">
    <location>
        <begin position="577"/>
        <end position="599"/>
    </location>
</feature>
<dbReference type="Proteomes" id="UP000694886">
    <property type="component" value="Chromosome 1"/>
</dbReference>
<dbReference type="AlphaFoldDB" id="A0AB32VSR8"/>
<feature type="transmembrane region" description="Helical" evidence="8">
    <location>
        <begin position="872"/>
        <end position="890"/>
    </location>
</feature>
<evidence type="ECO:0000256" key="4">
    <source>
        <dbReference type="ARBA" id="ARBA00022989"/>
    </source>
</evidence>
<dbReference type="Gramene" id="Tc01v2_t033700.1">
    <property type="protein sequence ID" value="Tc01v2_p033700.1"/>
    <property type="gene ID" value="Tc01v2_g033700"/>
</dbReference>
<evidence type="ECO:0000256" key="3">
    <source>
        <dbReference type="ARBA" id="ARBA00022737"/>
    </source>
</evidence>
<dbReference type="GeneID" id="18614524"/>
<evidence type="ECO:0000256" key="2">
    <source>
        <dbReference type="ARBA" id="ARBA00022692"/>
    </source>
</evidence>
<feature type="repeat" description="ANK" evidence="7">
    <location>
        <begin position="137"/>
        <end position="169"/>
    </location>
</feature>
<keyword evidence="2 8" id="KW-0812">Transmembrane</keyword>
<feature type="transmembrane region" description="Helical" evidence="8">
    <location>
        <begin position="818"/>
        <end position="842"/>
    </location>
</feature>
<dbReference type="PROSITE" id="PS50297">
    <property type="entry name" value="ANK_REP_REGION"/>
    <property type="match status" value="5"/>
</dbReference>
<evidence type="ECO:0000259" key="9">
    <source>
        <dbReference type="Pfam" id="PF13962"/>
    </source>
</evidence>
<feature type="transmembrane region" description="Helical" evidence="8">
    <location>
        <begin position="410"/>
        <end position="433"/>
    </location>
</feature>
<sequence>MEPRLFEASRSGDISAFLSLLQEDPFLLDRVGLNSVDNPLHISVLAGQTEITKQIVSRKPAFARELNENGFSPMHVASANGHIEIIRELMRVGYDICLLKGKDGKVPLHCAALKGRVDVVKELVWACPESVKELTAFGETALHLAVKSNQIEAARVLIEEMRRLDMMEILNWKDKDGNTILHQATFNRQHEIIGLLIGHEAVVSGMNVNVINSSGITPKDVLDVLLQSGGDCYDIQIYQMFQKAGAVKARELTTEPANVQTGAESFINTQISQSSCTWNLWKELMKEVTESSTETQNALMVVAVLIATVTYQAILSPPSGFWSAEKGKSQTITVQKRATMPGEAVMASDPEIFAVFTVFNAIGFFASLGMISLLTSGFPLRAGLRLAILSMTGTYVIAVIYMGPTKMREIYIVVILMGILFLAELARFTMWLLKKWGVVPDTRRWANAGINSCYKQLISVDQCSTIFFTNSQMDNERLFEAARTGNIEVLYDLLVKNPLILTDVALSCSTETPLHVAVKAGQLDFVHQIMKHKPEFAGEMSKDGYRPLDIAVVTGHIDIVRQLLKTEFQICRLPGQDQRTALHYAAAKGRVEIINELISTCPKCITDVTSYGETALHLAVKNNQFPAFSVLVNWLENLKEKTVINFRDRDGNSVLHLAAARRQYSSLELLIGKNNVFNGMLGVNAPNSKGLTAMDILDIVMEEPNDIQMRKILQNDTVIAKKKQSWHDLAEEPLKDWFKYFKFQLERDSPSDTRNVLLVVAALIASVTFQAGLNPPSGLLEYDSQSNPASGNVTRAGPAVTSALVAASALLGTQATSYLFLFWNSFGLAASLSIIIYLTGGFPFQRELLISMLSMMFSYGFSIYGMTEKDGVAFVLLTVAFVLPFALRWLPTWVNKAWNWWRGPPTSWSFLAIGG</sequence>
<reference evidence="11" key="2">
    <citation type="submission" date="2025-08" db="UniProtKB">
        <authorList>
            <consortium name="RefSeq"/>
        </authorList>
    </citation>
    <scope>IDENTIFICATION</scope>
</reference>
<accession>A0AB32VSR8</accession>